<comment type="caution">
    <text evidence="6">The sequence shown here is derived from an EMBL/GenBank/DDBJ whole genome shotgun (WGS) entry which is preliminary data.</text>
</comment>
<evidence type="ECO:0000259" key="5">
    <source>
        <dbReference type="PROSITE" id="PS50835"/>
    </source>
</evidence>
<dbReference type="InterPro" id="IPR001611">
    <property type="entry name" value="Leu-rich_rpt"/>
</dbReference>
<evidence type="ECO:0000256" key="3">
    <source>
        <dbReference type="ARBA" id="ARBA00022737"/>
    </source>
</evidence>
<dbReference type="PROSITE" id="PS50835">
    <property type="entry name" value="IG_LIKE"/>
    <property type="match status" value="1"/>
</dbReference>
<reference evidence="6" key="2">
    <citation type="journal article" date="2023" name="Infect Dis Poverty">
        <title>Chromosome-scale genome of the human blood fluke Schistosoma mekongi and its implications for public health.</title>
        <authorList>
            <person name="Zhou M."/>
            <person name="Xu L."/>
            <person name="Xu D."/>
            <person name="Chen W."/>
            <person name="Khan J."/>
            <person name="Hu Y."/>
            <person name="Huang H."/>
            <person name="Wei H."/>
            <person name="Zhang Y."/>
            <person name="Chusongsang P."/>
            <person name="Tanasarnprasert K."/>
            <person name="Hu X."/>
            <person name="Limpanont Y."/>
            <person name="Lv Z."/>
        </authorList>
    </citation>
    <scope>NUCLEOTIDE SEQUENCE</scope>
    <source>
        <strain evidence="6">LV_2022a</strain>
    </source>
</reference>
<keyword evidence="4" id="KW-0472">Membrane</keyword>
<dbReference type="Pfam" id="PF13855">
    <property type="entry name" value="LRR_8"/>
    <property type="match status" value="1"/>
</dbReference>
<dbReference type="AlphaFoldDB" id="A0AAE2D5W1"/>
<keyword evidence="1" id="KW-0433">Leucine-rich repeat</keyword>
<dbReference type="PANTHER" id="PTHR24369">
    <property type="entry name" value="ANTIGEN BSP, PUTATIVE-RELATED"/>
    <property type="match status" value="1"/>
</dbReference>
<sequence>MSYGSYGVYQIVCILVLNFYVNDCQNTICYSINDWTSELILGSTDFVIHEKLLKLCPDNTSHLIVTSHGVPASRHLSAGFLRSSILPRLKELYINVIHLEITRTSFLNNISSSLVTLSISNCSIQSLPSFGMLLGLSNLKTLDLSLNNLSRLPVDTFQYSKSLTTVNLSHNFLKTLPSVPHPLQVIVSDNPIICSCVNARLSIKGRFKGLPPCDPWPSPCEPKLDTVLYVGPTGSNASLISENSSVSVLTGQHLSLICSVNSDLPYELFWVSPIGIVSLSIIDSKVTTYALSYVVQPILAPTVLHIIQASETTNALNIKNTRGYLSGDWLCIAHSPELTSRSSSVNIRVVSSLYHAQIYYISLCYGYGGMILLLLVGVIGGTIRYCSETHCLRRPQPSCAFKGKTYVGVIPVPEVECVGILQKSRTAEKNLDIPLRHPLCKYSRYFGPNTRWKCNLCKTIHFVEEIQEIEEANLLIATGNVPVGRITPDGEIIVINLSDPNIEPSTLNILQPISDRCNFDPAETHQPLMDDLGSNPKELNIDFNRYPSQICKYDVCVRSGSCVIRVQLDVDYSYSSDCMDSVTSLNNASCVSCLPRPGSADVKLIVSNEKLAQEYREALASLAKAVENPDPAHFREKLEDFRSRLCRDVGHGVKVLRGEFQDLRAKSAKSVASLRNQSSVAAQRMRAGISYGVEQMKDGMRSVAELCGASGTIGQTISVVSVYVDEKDQIKKEKHISDFIF</sequence>
<dbReference type="Proteomes" id="UP001292079">
    <property type="component" value="Unassembled WGS sequence"/>
</dbReference>
<evidence type="ECO:0000313" key="6">
    <source>
        <dbReference type="EMBL" id="KAK4472511.1"/>
    </source>
</evidence>
<keyword evidence="4" id="KW-0812">Transmembrane</keyword>
<evidence type="ECO:0000313" key="7">
    <source>
        <dbReference type="Proteomes" id="UP001292079"/>
    </source>
</evidence>
<feature type="domain" description="Ig-like" evidence="5">
    <location>
        <begin position="222"/>
        <end position="348"/>
    </location>
</feature>
<dbReference type="InterPro" id="IPR007110">
    <property type="entry name" value="Ig-like_dom"/>
</dbReference>
<reference evidence="6" key="1">
    <citation type="submission" date="2022-04" db="EMBL/GenBank/DDBJ databases">
        <authorList>
            <person name="Xu L."/>
            <person name="Lv Z."/>
        </authorList>
    </citation>
    <scope>NUCLEOTIDE SEQUENCE</scope>
    <source>
        <strain evidence="6">LV_2022a</strain>
    </source>
</reference>
<evidence type="ECO:0000256" key="2">
    <source>
        <dbReference type="ARBA" id="ARBA00022729"/>
    </source>
</evidence>
<dbReference type="PROSITE" id="PS51450">
    <property type="entry name" value="LRR"/>
    <property type="match status" value="2"/>
</dbReference>
<keyword evidence="3" id="KW-0677">Repeat</keyword>
<evidence type="ECO:0000256" key="1">
    <source>
        <dbReference type="ARBA" id="ARBA00022614"/>
    </source>
</evidence>
<evidence type="ECO:0000256" key="4">
    <source>
        <dbReference type="SAM" id="Phobius"/>
    </source>
</evidence>
<dbReference type="InterPro" id="IPR050541">
    <property type="entry name" value="LRR_TM_domain-containing"/>
</dbReference>
<dbReference type="Gene3D" id="3.80.10.10">
    <property type="entry name" value="Ribonuclease Inhibitor"/>
    <property type="match status" value="1"/>
</dbReference>
<name>A0AAE2D5W1_SCHME</name>
<accession>A0AAE2D5W1</accession>
<keyword evidence="2" id="KW-0732">Signal</keyword>
<dbReference type="GO" id="GO:0005886">
    <property type="term" value="C:plasma membrane"/>
    <property type="evidence" value="ECO:0007669"/>
    <property type="project" value="TreeGrafter"/>
</dbReference>
<dbReference type="SMART" id="SM00409">
    <property type="entry name" value="IG"/>
    <property type="match status" value="1"/>
</dbReference>
<protein>
    <recommendedName>
        <fullName evidence="5">Ig-like domain-containing protein</fullName>
    </recommendedName>
</protein>
<gene>
    <name evidence="6" type="ORF">MN116_003757</name>
</gene>
<dbReference type="InterPro" id="IPR003599">
    <property type="entry name" value="Ig_sub"/>
</dbReference>
<proteinExistence type="predicted"/>
<dbReference type="InterPro" id="IPR003591">
    <property type="entry name" value="Leu-rich_rpt_typical-subtyp"/>
</dbReference>
<dbReference type="InterPro" id="IPR032675">
    <property type="entry name" value="LRR_dom_sf"/>
</dbReference>
<dbReference type="SMART" id="SM00369">
    <property type="entry name" value="LRR_TYP"/>
    <property type="match status" value="2"/>
</dbReference>
<organism evidence="6 7">
    <name type="scientific">Schistosoma mekongi</name>
    <name type="common">Parasitic worm</name>
    <dbReference type="NCBI Taxonomy" id="38744"/>
    <lineage>
        <taxon>Eukaryota</taxon>
        <taxon>Metazoa</taxon>
        <taxon>Spiralia</taxon>
        <taxon>Lophotrochozoa</taxon>
        <taxon>Platyhelminthes</taxon>
        <taxon>Trematoda</taxon>
        <taxon>Digenea</taxon>
        <taxon>Strigeidida</taxon>
        <taxon>Schistosomatoidea</taxon>
        <taxon>Schistosomatidae</taxon>
        <taxon>Schistosoma</taxon>
    </lineage>
</organism>
<keyword evidence="4" id="KW-1133">Transmembrane helix</keyword>
<keyword evidence="7" id="KW-1185">Reference proteome</keyword>
<feature type="transmembrane region" description="Helical" evidence="4">
    <location>
        <begin position="358"/>
        <end position="383"/>
    </location>
</feature>
<dbReference type="EMBL" id="JALJAT010000002">
    <property type="protein sequence ID" value="KAK4472511.1"/>
    <property type="molecule type" value="Genomic_DNA"/>
</dbReference>
<dbReference type="PANTHER" id="PTHR24369:SF210">
    <property type="entry name" value="CHAOPTIN-RELATED"/>
    <property type="match status" value="1"/>
</dbReference>
<dbReference type="SUPFAM" id="SSF52058">
    <property type="entry name" value="L domain-like"/>
    <property type="match status" value="1"/>
</dbReference>